<keyword evidence="2" id="KW-0575">Peroxidase</keyword>
<feature type="compositionally biased region" description="Gly residues" evidence="1">
    <location>
        <begin position="177"/>
        <end position="188"/>
    </location>
</feature>
<name>A0A6J4SUV0_9ACTN</name>
<gene>
    <name evidence="2" type="ORF">AVDCRST_MAG45-1604</name>
</gene>
<feature type="compositionally biased region" description="Basic residues" evidence="1">
    <location>
        <begin position="84"/>
        <end position="95"/>
    </location>
</feature>
<dbReference type="GO" id="GO:0004096">
    <property type="term" value="F:catalase activity"/>
    <property type="evidence" value="ECO:0007669"/>
    <property type="project" value="UniProtKB-EC"/>
</dbReference>
<dbReference type="EMBL" id="CADCVU010000134">
    <property type="protein sequence ID" value="CAA9506044.1"/>
    <property type="molecule type" value="Genomic_DNA"/>
</dbReference>
<evidence type="ECO:0000313" key="2">
    <source>
        <dbReference type="EMBL" id="CAA9506044.1"/>
    </source>
</evidence>
<proteinExistence type="predicted"/>
<keyword evidence="2" id="KW-0560">Oxidoreductase</keyword>
<feature type="compositionally biased region" description="Basic and acidic residues" evidence="1">
    <location>
        <begin position="153"/>
        <end position="175"/>
    </location>
</feature>
<feature type="non-terminal residue" evidence="2">
    <location>
        <position position="188"/>
    </location>
</feature>
<feature type="region of interest" description="Disordered" evidence="1">
    <location>
        <begin position="1"/>
        <end position="188"/>
    </location>
</feature>
<feature type="compositionally biased region" description="Low complexity" evidence="1">
    <location>
        <begin position="64"/>
        <end position="78"/>
    </location>
</feature>
<sequence>PAQGAGGHQPARRSDGLRSRRPGGEPARQLRALDHRRAQGVTGRARRRARAEHRGPPDPRAPSARQRLQAGRRALPALGGLGARRPRVQSRRRAFAVRPPDPGADGLAPVHGRGRARPAGRRGPRDLGRRRARPRAAARSEPQRRGARAARQPRVERTARCERARDDPLRAERARRAGGGPGGRGERL</sequence>
<evidence type="ECO:0000256" key="1">
    <source>
        <dbReference type="SAM" id="MobiDB-lite"/>
    </source>
</evidence>
<reference evidence="2" key="1">
    <citation type="submission" date="2020-02" db="EMBL/GenBank/DDBJ databases">
        <authorList>
            <person name="Meier V. D."/>
        </authorList>
    </citation>
    <scope>NUCLEOTIDE SEQUENCE</scope>
    <source>
        <strain evidence="2">AVDCRST_MAG45</strain>
    </source>
</reference>
<protein>
    <submittedName>
        <fullName evidence="2">Catalase KatE</fullName>
        <ecNumber evidence="2">1.11.1.6</ecNumber>
    </submittedName>
</protein>
<feature type="compositionally biased region" description="Basic residues" evidence="1">
    <location>
        <begin position="112"/>
        <end position="122"/>
    </location>
</feature>
<organism evidence="2">
    <name type="scientific">uncultured Solirubrobacterales bacterium</name>
    <dbReference type="NCBI Taxonomy" id="768556"/>
    <lineage>
        <taxon>Bacteria</taxon>
        <taxon>Bacillati</taxon>
        <taxon>Actinomycetota</taxon>
        <taxon>Thermoleophilia</taxon>
        <taxon>Solirubrobacterales</taxon>
        <taxon>environmental samples</taxon>
    </lineage>
</organism>
<dbReference type="EC" id="1.11.1.6" evidence="2"/>
<dbReference type="AlphaFoldDB" id="A0A6J4SUV0"/>
<feature type="non-terminal residue" evidence="2">
    <location>
        <position position="1"/>
    </location>
</feature>
<accession>A0A6J4SUV0</accession>